<feature type="transmembrane region" description="Helical" evidence="1">
    <location>
        <begin position="136"/>
        <end position="155"/>
    </location>
</feature>
<keyword evidence="1" id="KW-1133">Transmembrane helix</keyword>
<proteinExistence type="predicted"/>
<evidence type="ECO:0000313" key="4">
    <source>
        <dbReference type="Proteomes" id="UP000324797"/>
    </source>
</evidence>
<dbReference type="Pfam" id="PF01569">
    <property type="entry name" value="PAP2"/>
    <property type="match status" value="1"/>
</dbReference>
<feature type="domain" description="Phosphatidic acid phosphatase type 2/haloperoxidase" evidence="2">
    <location>
        <begin position="60"/>
        <end position="176"/>
    </location>
</feature>
<evidence type="ECO:0000256" key="1">
    <source>
        <dbReference type="SAM" id="Phobius"/>
    </source>
</evidence>
<dbReference type="Gene3D" id="1.20.144.10">
    <property type="entry name" value="Phosphatidic acid phosphatase type 2/haloperoxidase"/>
    <property type="match status" value="1"/>
</dbReference>
<name>A0A5S4YH39_9BRAD</name>
<dbReference type="SMART" id="SM00014">
    <property type="entry name" value="acidPPc"/>
    <property type="match status" value="1"/>
</dbReference>
<organism evidence="3 4">
    <name type="scientific">Bradyrhizobium hipponense</name>
    <dbReference type="NCBI Taxonomy" id="2605638"/>
    <lineage>
        <taxon>Bacteria</taxon>
        <taxon>Pseudomonadati</taxon>
        <taxon>Pseudomonadota</taxon>
        <taxon>Alphaproteobacteria</taxon>
        <taxon>Hyphomicrobiales</taxon>
        <taxon>Nitrobacteraceae</taxon>
        <taxon>Bradyrhizobium</taxon>
    </lineage>
</organism>
<reference evidence="3 4" key="1">
    <citation type="submission" date="2019-08" db="EMBL/GenBank/DDBJ databases">
        <title>Bradyrhizobium hipponensis sp. nov., a rhizobium isolated from a Lupinus angustifolius root nodule in Tunisia.</title>
        <authorList>
            <person name="Off K."/>
            <person name="Rejili M."/>
            <person name="Mars M."/>
            <person name="Brachmann A."/>
            <person name="Marin M."/>
        </authorList>
    </citation>
    <scope>NUCLEOTIDE SEQUENCE [LARGE SCALE GENOMIC DNA]</scope>
    <source>
        <strain evidence="4">aSej3</strain>
    </source>
</reference>
<protein>
    <submittedName>
        <fullName evidence="3">Phosphatase PAP2 family protein</fullName>
    </submittedName>
</protein>
<feature type="transmembrane region" description="Helical" evidence="1">
    <location>
        <begin position="31"/>
        <end position="47"/>
    </location>
</feature>
<feature type="transmembrane region" description="Helical" evidence="1">
    <location>
        <begin position="59"/>
        <end position="77"/>
    </location>
</feature>
<dbReference type="SUPFAM" id="SSF48317">
    <property type="entry name" value="Acid phosphatase/Vanadium-dependent haloperoxidase"/>
    <property type="match status" value="1"/>
</dbReference>
<keyword evidence="4" id="KW-1185">Reference proteome</keyword>
<feature type="transmembrane region" description="Helical" evidence="1">
    <location>
        <begin position="161"/>
        <end position="181"/>
    </location>
</feature>
<keyword evidence="1" id="KW-0472">Membrane</keyword>
<gene>
    <name evidence="3" type="ORF">FXV83_27475</name>
</gene>
<comment type="caution">
    <text evidence="3">The sequence shown here is derived from an EMBL/GenBank/DDBJ whole genome shotgun (WGS) entry which is preliminary data.</text>
</comment>
<sequence length="229" mass="26005">MNGNWDQELLRSLNSFGGSEARYLWELSNNQLFGGFPVFFALIALWFSGDCRERRSRMLTGLLAVCLATVLSVWMQFHLAGHTRPLLDPALHLKIIDDHRLSVVAWDRTGSFPSDTSTLFFALATVILLENRWAGLLCFLWTTMVVALPRVIFAWHYPSDIIGSLILGPACVSLFSAIPYPRIMFERVLMWFEGRMYIVHALLFIFLTDASNLFQSLQQAGKTLVRTLG</sequence>
<dbReference type="EMBL" id="VSTH01000100">
    <property type="protein sequence ID" value="TYO63398.1"/>
    <property type="molecule type" value="Genomic_DNA"/>
</dbReference>
<evidence type="ECO:0000313" key="3">
    <source>
        <dbReference type="EMBL" id="TYO63398.1"/>
    </source>
</evidence>
<dbReference type="AlphaFoldDB" id="A0A5S4YH39"/>
<dbReference type="RefSeq" id="WP_148742713.1">
    <property type="nucleotide sequence ID" value="NZ_VSTH01000100.1"/>
</dbReference>
<dbReference type="InterPro" id="IPR000326">
    <property type="entry name" value="PAP2/HPO"/>
</dbReference>
<keyword evidence="1" id="KW-0812">Transmembrane</keyword>
<accession>A0A5S4YH39</accession>
<evidence type="ECO:0000259" key="2">
    <source>
        <dbReference type="SMART" id="SM00014"/>
    </source>
</evidence>
<dbReference type="Proteomes" id="UP000324797">
    <property type="component" value="Unassembled WGS sequence"/>
</dbReference>
<dbReference type="InterPro" id="IPR036938">
    <property type="entry name" value="PAP2/HPO_sf"/>
</dbReference>